<accession>A0A9X4XPI4</accession>
<dbReference type="InterPro" id="IPR014145">
    <property type="entry name" value="LigD_pol_dom"/>
</dbReference>
<dbReference type="NCBIfam" id="TIGR02778">
    <property type="entry name" value="ligD_pol"/>
    <property type="match status" value="1"/>
</dbReference>
<dbReference type="PANTHER" id="PTHR42705:SF2">
    <property type="entry name" value="BIFUNCTIONAL NON-HOMOLOGOUS END JOINING PROTEIN LIGD"/>
    <property type="match status" value="1"/>
</dbReference>
<name>A0A9X4XPI4_9BRAD</name>
<dbReference type="Proteomes" id="UP000438991">
    <property type="component" value="Unassembled WGS sequence"/>
</dbReference>
<dbReference type="Pfam" id="PF21686">
    <property type="entry name" value="LigD_Prim-Pol"/>
    <property type="match status" value="1"/>
</dbReference>
<organism evidence="3 4">
    <name type="scientific">Rhodoplanes serenus</name>
    <dbReference type="NCBI Taxonomy" id="200615"/>
    <lineage>
        <taxon>Bacteria</taxon>
        <taxon>Pseudomonadati</taxon>
        <taxon>Pseudomonadota</taxon>
        <taxon>Alphaproteobacteria</taxon>
        <taxon>Hyphomicrobiales</taxon>
        <taxon>Nitrobacteraceae</taxon>
        <taxon>Rhodoplanes</taxon>
    </lineage>
</organism>
<protein>
    <recommendedName>
        <fullName evidence="2">DNA ligase D polymerase domain-containing protein</fullName>
    </recommendedName>
</protein>
<dbReference type="Gene3D" id="3.90.920.10">
    <property type="entry name" value="DNA primase, PRIM domain"/>
    <property type="match status" value="1"/>
</dbReference>
<dbReference type="InterPro" id="IPR052171">
    <property type="entry name" value="NHEJ_LigD"/>
</dbReference>
<evidence type="ECO:0000259" key="2">
    <source>
        <dbReference type="Pfam" id="PF21686"/>
    </source>
</evidence>
<dbReference type="EMBL" id="WNKV01000021">
    <property type="protein sequence ID" value="MTW18915.1"/>
    <property type="molecule type" value="Genomic_DNA"/>
</dbReference>
<feature type="region of interest" description="Disordered" evidence="1">
    <location>
        <begin position="1"/>
        <end position="46"/>
    </location>
</feature>
<dbReference type="AlphaFoldDB" id="A0A9X4XPI4"/>
<sequence>MSPPHEISAPHPDPLPAGGEKESRGRAAGTSGKRESRGRAASAGAPKLTNPQRVYWPDLDITKQDLVDYYATVWDWMAPHVVRRPLALLRCPSGVGSECFVQKHAHATFDRSRILAVDDDGEELIAIDSLDGLVALVQAGVLEVHVWGSTIDRVDVCDRLVFDLDPGPEVGWPAVIDAAKEVRDRLAADKLESFVKTSGGKGLHVVVPFDGADWSTAKAFSKRLAEAMAADAPDRYVAKMTKSIRTGKIFVDYLRNGRGATAVAAFSPRARPGAGVSTPVAWREVTARLSPARWTLLNLGDRLKRLKADPWSGFGAVRQRLPGT</sequence>
<feature type="domain" description="DNA ligase D polymerase" evidence="2">
    <location>
        <begin position="62"/>
        <end position="311"/>
    </location>
</feature>
<gene>
    <name evidence="3" type="ORF">GJ689_22210</name>
</gene>
<dbReference type="CDD" id="cd04862">
    <property type="entry name" value="PaeLigD_Pol_like"/>
    <property type="match status" value="1"/>
</dbReference>
<comment type="caution">
    <text evidence="3">The sequence shown here is derived from an EMBL/GenBank/DDBJ whole genome shotgun (WGS) entry which is preliminary data.</text>
</comment>
<evidence type="ECO:0000313" key="3">
    <source>
        <dbReference type="EMBL" id="MTW18915.1"/>
    </source>
</evidence>
<evidence type="ECO:0000313" key="4">
    <source>
        <dbReference type="Proteomes" id="UP000438991"/>
    </source>
</evidence>
<dbReference type="InterPro" id="IPR033651">
    <property type="entry name" value="PaeLigD_Pol-like"/>
</dbReference>
<dbReference type="PANTHER" id="PTHR42705">
    <property type="entry name" value="BIFUNCTIONAL NON-HOMOLOGOUS END JOINING PROTEIN LIGD"/>
    <property type="match status" value="1"/>
</dbReference>
<reference evidence="3 4" key="1">
    <citation type="submission" date="2019-11" db="EMBL/GenBank/DDBJ databases">
        <title>Whole-genome sequence of Rhodoplanes serenus DSM 18633, type strain.</title>
        <authorList>
            <person name="Kyndt J.A."/>
            <person name="Meyer T.E."/>
        </authorList>
    </citation>
    <scope>NUCLEOTIDE SEQUENCE [LARGE SCALE GENOMIC DNA]</scope>
    <source>
        <strain evidence="3 4">DSM 18633</strain>
    </source>
</reference>
<proteinExistence type="predicted"/>
<evidence type="ECO:0000256" key="1">
    <source>
        <dbReference type="SAM" id="MobiDB-lite"/>
    </source>
</evidence>